<name>A0A087DQL5_9BIFI</name>
<evidence type="ECO:0000313" key="2">
    <source>
        <dbReference type="Proteomes" id="UP000029004"/>
    </source>
</evidence>
<dbReference type="EMBL" id="JGZP01000011">
    <property type="protein sequence ID" value="KFI97815.1"/>
    <property type="molecule type" value="Genomic_DNA"/>
</dbReference>
<keyword evidence="2" id="KW-1185">Reference proteome</keyword>
<proteinExistence type="predicted"/>
<dbReference type="eggNOG" id="ENOG503285Y">
    <property type="taxonomic scope" value="Bacteria"/>
</dbReference>
<protein>
    <submittedName>
        <fullName evidence="1">Uncharacterized protein</fullName>
    </submittedName>
</protein>
<dbReference type="AlphaFoldDB" id="A0A087DQL5"/>
<sequence>MSGTVKLNLGQFTAMRRDARTLGAINAEADRLAARANSMGADTHAGTPVYEAARAIPSRVGAVALVSTANTAARVDNAAHNTLAKALGTGGG</sequence>
<dbReference type="Proteomes" id="UP000029004">
    <property type="component" value="Unassembled WGS sequence"/>
</dbReference>
<reference evidence="1 2" key="1">
    <citation type="submission" date="2014-03" db="EMBL/GenBank/DDBJ databases">
        <title>Genomics of Bifidobacteria.</title>
        <authorList>
            <person name="Ventura M."/>
            <person name="Milani C."/>
            <person name="Lugli G.A."/>
        </authorList>
    </citation>
    <scope>NUCLEOTIDE SEQUENCE [LARGE SCALE GENOMIC DNA]</scope>
    <source>
        <strain evidence="1 2">DSM 23968</strain>
    </source>
</reference>
<dbReference type="STRING" id="762211.BSTEL_0626"/>
<dbReference type="RefSeq" id="WP_034527835.1">
    <property type="nucleotide sequence ID" value="NZ_JGZP01000011.1"/>
</dbReference>
<accession>A0A087DQL5</accession>
<dbReference type="OrthoDB" id="9940135at2"/>
<comment type="caution">
    <text evidence="1">The sequence shown here is derived from an EMBL/GenBank/DDBJ whole genome shotgun (WGS) entry which is preliminary data.</text>
</comment>
<evidence type="ECO:0000313" key="1">
    <source>
        <dbReference type="EMBL" id="KFI97815.1"/>
    </source>
</evidence>
<gene>
    <name evidence="1" type="ORF">BSTEL_0626</name>
</gene>
<organism evidence="1 2">
    <name type="scientific">Bifidobacterium stellenboschense</name>
    <dbReference type="NCBI Taxonomy" id="762211"/>
    <lineage>
        <taxon>Bacteria</taxon>
        <taxon>Bacillati</taxon>
        <taxon>Actinomycetota</taxon>
        <taxon>Actinomycetes</taxon>
        <taxon>Bifidobacteriales</taxon>
        <taxon>Bifidobacteriaceae</taxon>
        <taxon>Bifidobacterium</taxon>
    </lineage>
</organism>